<accession>A0A6G8FIS4</accession>
<evidence type="ECO:0000313" key="2">
    <source>
        <dbReference type="Proteomes" id="UP000501387"/>
    </source>
</evidence>
<keyword evidence="2" id="KW-1185">Reference proteome</keyword>
<dbReference type="PROSITE" id="PS00383">
    <property type="entry name" value="TYR_PHOSPHATASE_1"/>
    <property type="match status" value="1"/>
</dbReference>
<name>A0A6G8FIS4_9MICO</name>
<dbReference type="InterPro" id="IPR029021">
    <property type="entry name" value="Prot-tyrosine_phosphatase-like"/>
</dbReference>
<dbReference type="RefSeq" id="WP_166322965.1">
    <property type="nucleotide sequence ID" value="NZ_CP049934.1"/>
</dbReference>
<dbReference type="InterPro" id="IPR016130">
    <property type="entry name" value="Tyr_Pase_AS"/>
</dbReference>
<dbReference type="InterPro" id="IPR026893">
    <property type="entry name" value="Tyr/Ser_Pase_IphP-type"/>
</dbReference>
<proteinExistence type="predicted"/>
<dbReference type="KEGG" id="lins:G7067_06770"/>
<dbReference type="GO" id="GO:0004721">
    <property type="term" value="F:phosphoprotein phosphatase activity"/>
    <property type="evidence" value="ECO:0007669"/>
    <property type="project" value="InterPro"/>
</dbReference>
<dbReference type="Gene3D" id="3.90.190.10">
    <property type="entry name" value="Protein tyrosine phosphatase superfamily"/>
    <property type="match status" value="1"/>
</dbReference>
<dbReference type="Pfam" id="PF13350">
    <property type="entry name" value="Y_phosphatase3"/>
    <property type="match status" value="1"/>
</dbReference>
<reference evidence="1 2" key="1">
    <citation type="submission" date="2020-03" db="EMBL/GenBank/DDBJ databases">
        <title>Leucobacter sp. nov., isolated from beetles.</title>
        <authorList>
            <person name="Hyun D.-W."/>
            <person name="Bae J.-W."/>
        </authorList>
    </citation>
    <scope>NUCLEOTIDE SEQUENCE [LARGE SCALE GENOMIC DNA]</scope>
    <source>
        <strain evidence="1 2">HDW9B</strain>
    </source>
</reference>
<sequence>MMLTAPVNLRDLGGIPVAGGRVREGFAIRADDLSTVPESYATGLVAQGVRSVIDLRSAEELTATGRGPLGTQTAVSYHHVPLLASLGHDAEAAAPAGGDPFDQRSYGQMYVSMFERAAPQIVTALAVVAHAPGATAFHCAAGQDRTGVLAAALLLVLGADRQQVVADYLRTAPNAPAIRARLTPTLAPLMLRRGIDLNAAARAATRTEFSAAPMLELLETLGARYSDPLEPLRAGGLTDSLVTALRERAVAGE</sequence>
<gene>
    <name evidence="1" type="ORF">G7067_06770</name>
</gene>
<evidence type="ECO:0000313" key="1">
    <source>
        <dbReference type="EMBL" id="QIM16189.1"/>
    </source>
</evidence>
<organism evidence="1 2">
    <name type="scientific">Leucobacter insecticola</name>
    <dbReference type="NCBI Taxonomy" id="2714934"/>
    <lineage>
        <taxon>Bacteria</taxon>
        <taxon>Bacillati</taxon>
        <taxon>Actinomycetota</taxon>
        <taxon>Actinomycetes</taxon>
        <taxon>Micrococcales</taxon>
        <taxon>Microbacteriaceae</taxon>
        <taxon>Leucobacter</taxon>
    </lineage>
</organism>
<dbReference type="SUPFAM" id="SSF52799">
    <property type="entry name" value="(Phosphotyrosine protein) phosphatases II"/>
    <property type="match status" value="1"/>
</dbReference>
<dbReference type="AlphaFoldDB" id="A0A6G8FIS4"/>
<dbReference type="EMBL" id="CP049934">
    <property type="protein sequence ID" value="QIM16189.1"/>
    <property type="molecule type" value="Genomic_DNA"/>
</dbReference>
<protein>
    <submittedName>
        <fullName evidence="1">Tyrosine-protein phosphatase</fullName>
    </submittedName>
</protein>
<dbReference type="Proteomes" id="UP000501387">
    <property type="component" value="Chromosome"/>
</dbReference>